<reference evidence="4" key="1">
    <citation type="submission" date="2020-02" db="EMBL/GenBank/DDBJ databases">
        <authorList>
            <person name="Meier V. D."/>
        </authorList>
    </citation>
    <scope>NUCLEOTIDE SEQUENCE</scope>
    <source>
        <strain evidence="4">AVDCRST_MAG61</strain>
    </source>
</reference>
<evidence type="ECO:0000256" key="2">
    <source>
        <dbReference type="SAM" id="MobiDB-lite"/>
    </source>
</evidence>
<organism evidence="4">
    <name type="scientific">uncultured Friedmanniella sp</name>
    <dbReference type="NCBI Taxonomy" id="335381"/>
    <lineage>
        <taxon>Bacteria</taxon>
        <taxon>Bacillati</taxon>
        <taxon>Actinomycetota</taxon>
        <taxon>Actinomycetes</taxon>
        <taxon>Propionibacteriales</taxon>
        <taxon>Nocardioidaceae</taxon>
        <taxon>Friedmanniella</taxon>
        <taxon>environmental samples</taxon>
    </lineage>
</organism>
<dbReference type="Gene3D" id="3.40.50.2020">
    <property type="match status" value="1"/>
</dbReference>
<proteinExistence type="inferred from homology"/>
<evidence type="ECO:0000256" key="1">
    <source>
        <dbReference type="ARBA" id="ARBA00008007"/>
    </source>
</evidence>
<dbReference type="AlphaFoldDB" id="A0A6J4LHX7"/>
<dbReference type="InterPro" id="IPR000836">
    <property type="entry name" value="PRTase_dom"/>
</dbReference>
<dbReference type="EMBL" id="CADCTT010000356">
    <property type="protein sequence ID" value="CAA9332103.1"/>
    <property type="molecule type" value="Genomic_DNA"/>
</dbReference>
<gene>
    <name evidence="4" type="ORF">AVDCRST_MAG61-3184</name>
</gene>
<dbReference type="PANTHER" id="PTHR47505:SF1">
    <property type="entry name" value="DNA UTILIZATION PROTEIN YHGH"/>
    <property type="match status" value="1"/>
</dbReference>
<protein>
    <submittedName>
        <fullName evidence="4">Competence protein F homolog, phosphoribosyltransferase domain protein YhgH required for utilization of DNA as sole source of carbon and energy</fullName>
    </submittedName>
</protein>
<comment type="similarity">
    <text evidence="1">Belongs to the ComF/GntX family.</text>
</comment>
<dbReference type="PANTHER" id="PTHR47505">
    <property type="entry name" value="DNA UTILIZATION PROTEIN YHGH"/>
    <property type="match status" value="1"/>
</dbReference>
<dbReference type="SUPFAM" id="SSF53271">
    <property type="entry name" value="PRTase-like"/>
    <property type="match status" value="1"/>
</dbReference>
<dbReference type="CDD" id="cd06223">
    <property type="entry name" value="PRTases_typeI"/>
    <property type="match status" value="1"/>
</dbReference>
<keyword evidence="4" id="KW-0328">Glycosyltransferase</keyword>
<feature type="region of interest" description="Disordered" evidence="2">
    <location>
        <begin position="232"/>
        <end position="272"/>
    </location>
</feature>
<name>A0A6J4LHX7_9ACTN</name>
<dbReference type="Pfam" id="PF00156">
    <property type="entry name" value="Pribosyltran"/>
    <property type="match status" value="1"/>
</dbReference>
<evidence type="ECO:0000259" key="3">
    <source>
        <dbReference type="Pfam" id="PF00156"/>
    </source>
</evidence>
<keyword evidence="4" id="KW-0808">Transferase</keyword>
<dbReference type="InterPro" id="IPR029057">
    <property type="entry name" value="PRTase-like"/>
</dbReference>
<sequence>MGAQSWRAWSAAAGDLLLGAVCPGCRQPGWGLCPACRADLTARRPTLVPNGRGSAPMTMACCSYDALLSRLVTAHKESGALGLAPVLAARLAASVHALLRAASWSGPVVLVPVPSAAAAVRRRGYDATATLARSAARQLRPSRQVRVRSLLAQRRGVRDQAGLRAAERQANLTGALRLRRGPVRGWSEGAVMVLVDDVVTTGSSLAEAARVLQAAGLAVLGAATVAAVKDPRTGHGAASAVTRPPADHRRDVGPARSSETTHPALENRGRQD</sequence>
<accession>A0A6J4LHX7</accession>
<evidence type="ECO:0000313" key="4">
    <source>
        <dbReference type="EMBL" id="CAA9332103.1"/>
    </source>
</evidence>
<dbReference type="InterPro" id="IPR051910">
    <property type="entry name" value="ComF/GntX_DNA_util-trans"/>
</dbReference>
<dbReference type="GO" id="GO:0016757">
    <property type="term" value="F:glycosyltransferase activity"/>
    <property type="evidence" value="ECO:0007669"/>
    <property type="project" value="UniProtKB-KW"/>
</dbReference>
<feature type="domain" description="Phosphoribosyltransferase" evidence="3">
    <location>
        <begin position="184"/>
        <end position="229"/>
    </location>
</feature>